<accession>A0A183ESC9</accession>
<evidence type="ECO:0000313" key="1">
    <source>
        <dbReference type="EMBL" id="VDN42071.1"/>
    </source>
</evidence>
<reference evidence="1 2" key="2">
    <citation type="submission" date="2018-11" db="EMBL/GenBank/DDBJ databases">
        <authorList>
            <consortium name="Pathogen Informatics"/>
        </authorList>
    </citation>
    <scope>NUCLEOTIDE SEQUENCE [LARGE SCALE GENOMIC DNA]</scope>
</reference>
<proteinExistence type="predicted"/>
<dbReference type="AlphaFoldDB" id="A0A183ESC9"/>
<dbReference type="Proteomes" id="UP000271098">
    <property type="component" value="Unassembled WGS sequence"/>
</dbReference>
<evidence type="ECO:0000313" key="3">
    <source>
        <dbReference type="WBParaSite" id="GPUH_0002390001-mRNA-1"/>
    </source>
</evidence>
<keyword evidence="2" id="KW-1185">Reference proteome</keyword>
<gene>
    <name evidence="1" type="ORF">GPUH_LOCUS23870</name>
</gene>
<reference evidence="3" key="1">
    <citation type="submission" date="2016-06" db="UniProtKB">
        <authorList>
            <consortium name="WormBaseParasite"/>
        </authorList>
    </citation>
    <scope>IDENTIFICATION</scope>
</reference>
<name>A0A183ESC9_9BILA</name>
<organism evidence="3">
    <name type="scientific">Gongylonema pulchrum</name>
    <dbReference type="NCBI Taxonomy" id="637853"/>
    <lineage>
        <taxon>Eukaryota</taxon>
        <taxon>Metazoa</taxon>
        <taxon>Ecdysozoa</taxon>
        <taxon>Nematoda</taxon>
        <taxon>Chromadorea</taxon>
        <taxon>Rhabditida</taxon>
        <taxon>Spirurina</taxon>
        <taxon>Spiruromorpha</taxon>
        <taxon>Spiruroidea</taxon>
        <taxon>Gongylonematidae</taxon>
        <taxon>Gongylonema</taxon>
    </lineage>
</organism>
<evidence type="ECO:0000313" key="2">
    <source>
        <dbReference type="Proteomes" id="UP000271098"/>
    </source>
</evidence>
<protein>
    <submittedName>
        <fullName evidence="3">Ketoacyl_synth_N domain-containing protein</fullName>
    </submittedName>
</protein>
<sequence>MKRARMLPVMNCESFSCGVTSAIEVAWELGRAEQAILACTLGDTVSGAKMDTALMISMSLLQSPRILAAPSANRHRRRRRRSFHYVV</sequence>
<dbReference type="EMBL" id="UYRT01099253">
    <property type="protein sequence ID" value="VDN42071.1"/>
    <property type="molecule type" value="Genomic_DNA"/>
</dbReference>
<dbReference type="WBParaSite" id="GPUH_0002390001-mRNA-1">
    <property type="protein sequence ID" value="GPUH_0002390001-mRNA-1"/>
    <property type="gene ID" value="GPUH_0002390001"/>
</dbReference>